<proteinExistence type="predicted"/>
<dbReference type="EC" id="3.2.1.40" evidence="2"/>
<dbReference type="InterPro" id="IPR035398">
    <property type="entry name" value="Bac_rhamnosid_C"/>
</dbReference>
<feature type="domain" description="Alpha-L-rhamnosidase concanavalin-like" evidence="4">
    <location>
        <begin position="302"/>
        <end position="399"/>
    </location>
</feature>
<dbReference type="GO" id="GO:0005975">
    <property type="term" value="P:carbohydrate metabolic process"/>
    <property type="evidence" value="ECO:0007669"/>
    <property type="project" value="InterPro"/>
</dbReference>
<reference evidence="8 9" key="1">
    <citation type="journal article" date="2005" name="Proc. Natl. Acad. Sci. U.S.A.">
        <title>Complete genome sequence of the probiotic lactic acid bacterium Lactobacillus acidophilus NCFM.</title>
        <authorList>
            <person name="Altermann E."/>
            <person name="Russell W.M."/>
            <person name="Azcarate-Peril M.A."/>
            <person name="Barrangou R."/>
            <person name="Buck B.L."/>
            <person name="McAuliffe O."/>
            <person name="Souther N."/>
            <person name="Dobson A."/>
            <person name="Duong T."/>
            <person name="Callanan M."/>
            <person name="Lick S."/>
            <person name="Hamrick A."/>
            <person name="Cano R."/>
            <person name="Klaenhammer T.R."/>
        </authorList>
    </citation>
    <scope>NUCLEOTIDE SEQUENCE [LARGE SCALE GENOMIC DNA]</scope>
    <source>
        <strain evidence="9">ATCC 700396 / NCK56 / N2 / NCFM</strain>
    </source>
</reference>
<dbReference type="BioCyc" id="LACI272621:G1G49-1442-MONOMER"/>
<dbReference type="eggNOG" id="COG3408">
    <property type="taxonomic scope" value="Bacteria"/>
</dbReference>
<dbReference type="KEGG" id="lac:LBA1473"/>
<dbReference type="InterPro" id="IPR013737">
    <property type="entry name" value="Bac_rhamnosid_N"/>
</dbReference>
<accession>Q5FJ31</accession>
<dbReference type="SMR" id="Q5FJ31"/>
<dbReference type="CAZy" id="GH78">
    <property type="family name" value="Glycoside Hydrolase Family 78"/>
</dbReference>
<evidence type="ECO:0000313" key="9">
    <source>
        <dbReference type="Proteomes" id="UP000006381"/>
    </source>
</evidence>
<evidence type="ECO:0000313" key="8">
    <source>
        <dbReference type="EMBL" id="AAV43293.1"/>
    </source>
</evidence>
<dbReference type="Gene3D" id="2.60.420.10">
    <property type="entry name" value="Maltose phosphorylase, domain 3"/>
    <property type="match status" value="1"/>
</dbReference>
<dbReference type="SUPFAM" id="SSF48208">
    <property type="entry name" value="Six-hairpin glycosidases"/>
    <property type="match status" value="1"/>
</dbReference>
<dbReference type="Pfam" id="PF17390">
    <property type="entry name" value="Bac_rhamnosid_C"/>
    <property type="match status" value="1"/>
</dbReference>
<dbReference type="OrthoDB" id="9761045at2"/>
<evidence type="ECO:0000256" key="3">
    <source>
        <dbReference type="ARBA" id="ARBA00022801"/>
    </source>
</evidence>
<evidence type="ECO:0000256" key="1">
    <source>
        <dbReference type="ARBA" id="ARBA00001445"/>
    </source>
</evidence>
<keyword evidence="9" id="KW-1185">Reference proteome</keyword>
<dbReference type="Proteomes" id="UP000006381">
    <property type="component" value="Chromosome"/>
</dbReference>
<evidence type="ECO:0000259" key="4">
    <source>
        <dbReference type="Pfam" id="PF05592"/>
    </source>
</evidence>
<organism evidence="9">
    <name type="scientific">Lactobacillus acidophilus (strain ATCC 700396 / NCK56 / N2 / NCFM)</name>
    <dbReference type="NCBI Taxonomy" id="272621"/>
    <lineage>
        <taxon>Bacteria</taxon>
        <taxon>Bacillati</taxon>
        <taxon>Bacillota</taxon>
        <taxon>Bacilli</taxon>
        <taxon>Lactobacillales</taxon>
        <taxon>Lactobacillaceae</taxon>
        <taxon>Lactobacillus</taxon>
    </lineage>
</organism>
<evidence type="ECO:0000259" key="5">
    <source>
        <dbReference type="Pfam" id="PF08531"/>
    </source>
</evidence>
<evidence type="ECO:0000259" key="6">
    <source>
        <dbReference type="Pfam" id="PF17389"/>
    </source>
</evidence>
<dbReference type="PIRSF" id="PIRSF010631">
    <property type="entry name" value="A-rhamnsds"/>
    <property type="match status" value="1"/>
</dbReference>
<dbReference type="Gene3D" id="1.50.10.10">
    <property type="match status" value="1"/>
</dbReference>
<dbReference type="InterPro" id="IPR008902">
    <property type="entry name" value="Rhamnosid_concanavalin"/>
</dbReference>
<comment type="catalytic activity">
    <reaction evidence="1">
        <text>Hydrolysis of terminal non-reducing alpha-L-rhamnose residues in alpha-L-rhamnosides.</text>
        <dbReference type="EC" id="3.2.1.40"/>
    </reaction>
</comment>
<dbReference type="Pfam" id="PF08531">
    <property type="entry name" value="Bac_rhamnosid_N"/>
    <property type="match status" value="1"/>
</dbReference>
<dbReference type="AlphaFoldDB" id="Q5FJ31"/>
<dbReference type="InterPro" id="IPR012341">
    <property type="entry name" value="6hp_glycosidase-like_sf"/>
</dbReference>
<dbReference type="PANTHER" id="PTHR33307:SF6">
    <property type="entry name" value="ALPHA-RHAMNOSIDASE (EUROFUNG)-RELATED"/>
    <property type="match status" value="1"/>
</dbReference>
<name>Q5FJ31_LACAC</name>
<evidence type="ECO:0000259" key="7">
    <source>
        <dbReference type="Pfam" id="PF17390"/>
    </source>
</evidence>
<dbReference type="Pfam" id="PF05592">
    <property type="entry name" value="Bac_rhamnosid"/>
    <property type="match status" value="1"/>
</dbReference>
<dbReference type="GO" id="GO:0030596">
    <property type="term" value="F:alpha-L-rhamnosidase activity"/>
    <property type="evidence" value="ECO:0007669"/>
    <property type="project" value="UniProtKB-EC"/>
</dbReference>
<evidence type="ECO:0000256" key="2">
    <source>
        <dbReference type="ARBA" id="ARBA00012652"/>
    </source>
</evidence>
<feature type="domain" description="Bacterial alpha-L-rhamnosidase N-terminal" evidence="5">
    <location>
        <begin position="131"/>
        <end position="273"/>
    </location>
</feature>
<dbReference type="Pfam" id="PF17389">
    <property type="entry name" value="Bac_rhamnosid6H"/>
    <property type="match status" value="1"/>
</dbReference>
<dbReference type="PATRIC" id="fig|272621.13.peg.1394"/>
<dbReference type="InterPro" id="IPR035396">
    <property type="entry name" value="Bac_rhamnosid6H"/>
</dbReference>
<feature type="domain" description="Alpha-L-rhamnosidase C-terminal" evidence="7">
    <location>
        <begin position="749"/>
        <end position="828"/>
    </location>
</feature>
<sequence>MKITNILVNQMEHPLGFDLSNLRITFELTEMENIIGNVYKNISVGKVESEQPIYFEPDELYENNAFKINMELEPRTKYWVKIGVRNDNEVTSSNTWFETGKMDEKFYGKWITNKKDVENTLFKKDFELANKQIKSARLYSTTLGVYEVDLNGVKVGNEFLAPGFTNYDKIVQLQTYDVTKLVTKNSNNELVFSVGDGWYKGNLGFDGGQTNIYGDKKSILAELHVTYTDNSEQVISTDSSWLTTEGKIIKSSIYYGEDIDDTKDILDWSSVVILNKSTSIVRDRLSLPIMKKEVLKVKEIIHTPKNEIVLDFGQNHAGWPVFINRLARGKKITLQMGEILQDGNFYNKNLRLARAAFTYISDGEEKLIRPHFTYFGFRYVKISGVTDVNKDDFESWVLYSDLKQTGFIKTNNDKVNRLFKNVIWGQKSNFMDVPTDCPQRDERLGWTGDAEIFAPTASFNMNTYEFYKKYAKDMLVEQEDNKGMLPIIVPSLKQKSTGMAIWSDAATIIPWVTYRFFDDLGVLKQNYSQMKNWVDWITQNTKTKYLWIGQMQLGDWLSLDNGANPQGKTNEDYIASIYYFVSASIVSKAARLLHYDMESDYYENLARNIKTNILNEFVTEKGRIAIDTQTALVLALHFGLVHDYQKSQVVADLVKKVKDDNKHLQTGFVGTPFLLSVLSNNNQHHLAMDIFMQEDCPSWLYEVNMGATTIWERWNSVLPDGKMNPEGMNSLNHYSFGAVMMWMYQCVVGLNQFDAGFKEIYFAPKFDCRLKDIYSEFDSTYGKIKVEYHLETNEKHLIRMNLVIPFGVKMKVKLPRSAKYLINGKEKIGIVKLEYGKYDISYIPTKSYLNYYDLNSKLVDILDNNDLVKRIDQIDEKILQKVKRMGNTRSIFINKKIDELLDFEEISQEEKNQLVDILHKTIFIKLNLF</sequence>
<dbReference type="InterPro" id="IPR008928">
    <property type="entry name" value="6-hairpin_glycosidase_sf"/>
</dbReference>
<keyword evidence="3" id="KW-0378">Hydrolase</keyword>
<dbReference type="Gene3D" id="2.60.120.260">
    <property type="entry name" value="Galactose-binding domain-like"/>
    <property type="match status" value="2"/>
</dbReference>
<dbReference type="EMBL" id="CP000033">
    <property type="protein sequence ID" value="AAV43293.1"/>
    <property type="molecule type" value="Genomic_DNA"/>
</dbReference>
<protein>
    <recommendedName>
        <fullName evidence="2">alpha-L-rhamnosidase</fullName>
        <ecNumber evidence="2">3.2.1.40</ecNumber>
    </recommendedName>
</protein>
<dbReference type="PANTHER" id="PTHR33307">
    <property type="entry name" value="ALPHA-RHAMNOSIDASE (EUROFUNG)"/>
    <property type="match status" value="1"/>
</dbReference>
<gene>
    <name evidence="8" type="ordered locus">LBA1473</name>
</gene>
<dbReference type="InterPro" id="IPR016007">
    <property type="entry name" value="Alpha_rhamnosid"/>
</dbReference>
<dbReference type="RefSeq" id="WP_003548204.1">
    <property type="nucleotide sequence ID" value="NC_006814.3"/>
</dbReference>
<feature type="domain" description="Alpha-L-rhamnosidase six-hairpin glycosidase" evidence="6">
    <location>
        <begin position="403"/>
        <end position="747"/>
    </location>
</feature>
<dbReference type="HOGENOM" id="CLU_002926_0_1_9"/>
<dbReference type="STRING" id="272621.LBA1473"/>